<sequence>MKLRIRTFTILCLFFLLTVPWIFFLTANFVETQTLSISKSHRLNEELQRQITETIHMIEANSDQWEDPDWQHRLITHLQKTEMDVVIQSASNSEIYRSNPERRSALSSTEQFSIIKDGQLLGRVSVYLPRSTSVQMMMALIGLLLAFVVIGMTMRRFLLKPLERMSKAARQLAEGDWDVLLPTSSITEIAEVRDGFEVMVKGLELSYRKQTELEEERRFVIAAVAHDLRTPLFALRGYLDGLEQGIAQSPEKIAKYIAVCKEKSAQLDRLVEDLFTFTKMDYFETQLNNKTMDFAHILQESIDSLTPQAREKHISLSTDFTHNCFISGDKHLLERAMNNILENAVRHTPSGGEIDVHCHRDDQYVRFTIRDSGAGFSMEELTRVFEPLYRGESSRSRSTGGSGLGLTISHRIMKQHGGELEASNHPQGGAVLAGWLPVAGSNPKVKEANSEISDN</sequence>
<dbReference type="Gene3D" id="3.30.565.10">
    <property type="entry name" value="Histidine kinase-like ATPase, C-terminal domain"/>
    <property type="match status" value="1"/>
</dbReference>
<protein>
    <recommendedName>
        <fullName evidence="3">histidine kinase</fullName>
        <ecNumber evidence="3">2.7.13.3</ecNumber>
    </recommendedName>
</protein>
<comment type="caution">
    <text evidence="15">The sequence shown here is derived from an EMBL/GenBank/DDBJ whole genome shotgun (WGS) entry which is preliminary data.</text>
</comment>
<dbReference type="InterPro" id="IPR003660">
    <property type="entry name" value="HAMP_dom"/>
</dbReference>
<evidence type="ECO:0000256" key="10">
    <source>
        <dbReference type="ARBA" id="ARBA00023012"/>
    </source>
</evidence>
<dbReference type="PANTHER" id="PTHR45453:SF1">
    <property type="entry name" value="PHOSPHATE REGULON SENSOR PROTEIN PHOR"/>
    <property type="match status" value="1"/>
</dbReference>
<dbReference type="GeneID" id="97555277"/>
<dbReference type="PROSITE" id="PS50885">
    <property type="entry name" value="HAMP"/>
    <property type="match status" value="1"/>
</dbReference>
<evidence type="ECO:0000256" key="6">
    <source>
        <dbReference type="ARBA" id="ARBA00022679"/>
    </source>
</evidence>
<comment type="catalytic activity">
    <reaction evidence="1">
        <text>ATP + protein L-histidine = ADP + protein N-phospho-L-histidine.</text>
        <dbReference type="EC" id="2.7.13.3"/>
    </reaction>
</comment>
<dbReference type="PANTHER" id="PTHR45453">
    <property type="entry name" value="PHOSPHATE REGULON SENSOR PROTEIN PHOR"/>
    <property type="match status" value="1"/>
</dbReference>
<dbReference type="GO" id="GO:0005524">
    <property type="term" value="F:ATP binding"/>
    <property type="evidence" value="ECO:0007669"/>
    <property type="project" value="UniProtKB-KW"/>
</dbReference>
<dbReference type="EC" id="2.7.13.3" evidence="3"/>
<feature type="domain" description="HAMP" evidence="14">
    <location>
        <begin position="156"/>
        <end position="208"/>
    </location>
</feature>
<dbReference type="EMBL" id="LWMH01000003">
    <property type="protein sequence ID" value="KZS43185.1"/>
    <property type="molecule type" value="Genomic_DNA"/>
</dbReference>
<dbReference type="GO" id="GO:0005886">
    <property type="term" value="C:plasma membrane"/>
    <property type="evidence" value="ECO:0007669"/>
    <property type="project" value="UniProtKB-SubCell"/>
</dbReference>
<evidence type="ECO:0000256" key="1">
    <source>
        <dbReference type="ARBA" id="ARBA00000085"/>
    </source>
</evidence>
<evidence type="ECO:0000256" key="5">
    <source>
        <dbReference type="ARBA" id="ARBA00022553"/>
    </source>
</evidence>
<name>A0A163DF82_9BACL</name>
<dbReference type="OrthoDB" id="335833at2"/>
<dbReference type="Proteomes" id="UP000076796">
    <property type="component" value="Unassembled WGS sequence"/>
</dbReference>
<gene>
    <name evidence="15" type="ORF">AWU65_00755</name>
</gene>
<evidence type="ECO:0000256" key="12">
    <source>
        <dbReference type="SAM" id="Phobius"/>
    </source>
</evidence>
<dbReference type="Pfam" id="PF00512">
    <property type="entry name" value="HisKA"/>
    <property type="match status" value="1"/>
</dbReference>
<evidence type="ECO:0000313" key="16">
    <source>
        <dbReference type="Proteomes" id="UP000076796"/>
    </source>
</evidence>
<dbReference type="AlphaFoldDB" id="A0A163DF82"/>
<dbReference type="SMART" id="SM00387">
    <property type="entry name" value="HATPase_c"/>
    <property type="match status" value="1"/>
</dbReference>
<evidence type="ECO:0000259" key="14">
    <source>
        <dbReference type="PROSITE" id="PS50885"/>
    </source>
</evidence>
<dbReference type="InterPro" id="IPR005467">
    <property type="entry name" value="His_kinase_dom"/>
</dbReference>
<accession>A0A163DF82</accession>
<keyword evidence="4" id="KW-1003">Cell membrane</keyword>
<keyword evidence="7" id="KW-0547">Nucleotide-binding</keyword>
<keyword evidence="6" id="KW-0808">Transferase</keyword>
<dbReference type="SUPFAM" id="SSF158472">
    <property type="entry name" value="HAMP domain-like"/>
    <property type="match status" value="1"/>
</dbReference>
<dbReference type="InterPro" id="IPR036890">
    <property type="entry name" value="HATPase_C_sf"/>
</dbReference>
<dbReference type="Gene3D" id="6.10.340.10">
    <property type="match status" value="1"/>
</dbReference>
<dbReference type="Gene3D" id="1.10.287.130">
    <property type="match status" value="1"/>
</dbReference>
<evidence type="ECO:0000256" key="3">
    <source>
        <dbReference type="ARBA" id="ARBA00012438"/>
    </source>
</evidence>
<dbReference type="SUPFAM" id="SSF47384">
    <property type="entry name" value="Homodimeric domain of signal transducing histidine kinase"/>
    <property type="match status" value="1"/>
</dbReference>
<dbReference type="SMART" id="SM00388">
    <property type="entry name" value="HisKA"/>
    <property type="match status" value="1"/>
</dbReference>
<dbReference type="SUPFAM" id="SSF55874">
    <property type="entry name" value="ATPase domain of HSP90 chaperone/DNA topoisomerase II/histidine kinase"/>
    <property type="match status" value="1"/>
</dbReference>
<keyword evidence="12" id="KW-1133">Transmembrane helix</keyword>
<keyword evidence="10" id="KW-0902">Two-component regulatory system</keyword>
<proteinExistence type="predicted"/>
<dbReference type="RefSeq" id="WP_063480642.1">
    <property type="nucleotide sequence ID" value="NZ_CP147845.1"/>
</dbReference>
<keyword evidence="12" id="KW-0812">Transmembrane</keyword>
<evidence type="ECO:0000256" key="8">
    <source>
        <dbReference type="ARBA" id="ARBA00022777"/>
    </source>
</evidence>
<feature type="domain" description="Histidine kinase" evidence="13">
    <location>
        <begin position="223"/>
        <end position="440"/>
    </location>
</feature>
<dbReference type="PROSITE" id="PS50109">
    <property type="entry name" value="HIS_KIN"/>
    <property type="match status" value="1"/>
</dbReference>
<keyword evidence="8 15" id="KW-0418">Kinase</keyword>
<organism evidence="15 16">
    <name type="scientific">Paenibacillus glucanolyticus</name>
    <dbReference type="NCBI Taxonomy" id="59843"/>
    <lineage>
        <taxon>Bacteria</taxon>
        <taxon>Bacillati</taxon>
        <taxon>Bacillota</taxon>
        <taxon>Bacilli</taxon>
        <taxon>Bacillales</taxon>
        <taxon>Paenibacillaceae</taxon>
        <taxon>Paenibacillus</taxon>
    </lineage>
</organism>
<dbReference type="FunFam" id="1.10.287.130:FF:000001">
    <property type="entry name" value="Two-component sensor histidine kinase"/>
    <property type="match status" value="1"/>
</dbReference>
<dbReference type="PRINTS" id="PR00344">
    <property type="entry name" value="BCTRLSENSOR"/>
</dbReference>
<keyword evidence="16" id="KW-1185">Reference proteome</keyword>
<evidence type="ECO:0000256" key="4">
    <source>
        <dbReference type="ARBA" id="ARBA00022475"/>
    </source>
</evidence>
<keyword evidence="5" id="KW-0597">Phosphoprotein</keyword>
<dbReference type="GO" id="GO:0004721">
    <property type="term" value="F:phosphoprotein phosphatase activity"/>
    <property type="evidence" value="ECO:0007669"/>
    <property type="project" value="TreeGrafter"/>
</dbReference>
<evidence type="ECO:0000256" key="11">
    <source>
        <dbReference type="ARBA" id="ARBA00023136"/>
    </source>
</evidence>
<feature type="transmembrane region" description="Helical" evidence="12">
    <location>
        <begin position="136"/>
        <end position="158"/>
    </location>
</feature>
<keyword evidence="9" id="KW-0067">ATP-binding</keyword>
<comment type="subcellular location">
    <subcellularLocation>
        <location evidence="2">Cell membrane</location>
        <topology evidence="2">Multi-pass membrane protein</topology>
    </subcellularLocation>
</comment>
<keyword evidence="11 12" id="KW-0472">Membrane</keyword>
<dbReference type="InterPro" id="IPR036097">
    <property type="entry name" value="HisK_dim/P_sf"/>
</dbReference>
<reference evidence="15" key="1">
    <citation type="journal article" date="2016" name="Genome Announc.">
        <title>Draft genomes of two strains of Paenibacillus glucanolyticus with capability to degrade lignocellulose.</title>
        <authorList>
            <person name="Mathews S.L."/>
            <person name="Pawlak J."/>
            <person name="Grunden A.M."/>
        </authorList>
    </citation>
    <scope>NUCLEOTIDE SEQUENCE [LARGE SCALE GENOMIC DNA]</scope>
    <source>
        <strain evidence="15">SLM1</strain>
    </source>
</reference>
<evidence type="ECO:0000259" key="13">
    <source>
        <dbReference type="PROSITE" id="PS50109"/>
    </source>
</evidence>
<evidence type="ECO:0000256" key="9">
    <source>
        <dbReference type="ARBA" id="ARBA00022840"/>
    </source>
</evidence>
<dbReference type="FunFam" id="3.30.565.10:FF:000006">
    <property type="entry name" value="Sensor histidine kinase WalK"/>
    <property type="match status" value="1"/>
</dbReference>
<dbReference type="SMART" id="SM00304">
    <property type="entry name" value="HAMP"/>
    <property type="match status" value="1"/>
</dbReference>
<dbReference type="CDD" id="cd06225">
    <property type="entry name" value="HAMP"/>
    <property type="match status" value="1"/>
</dbReference>
<dbReference type="InterPro" id="IPR003594">
    <property type="entry name" value="HATPase_dom"/>
</dbReference>
<evidence type="ECO:0000256" key="7">
    <source>
        <dbReference type="ARBA" id="ARBA00022741"/>
    </source>
</evidence>
<dbReference type="InterPro" id="IPR003661">
    <property type="entry name" value="HisK_dim/P_dom"/>
</dbReference>
<dbReference type="InterPro" id="IPR050351">
    <property type="entry name" value="BphY/WalK/GraS-like"/>
</dbReference>
<dbReference type="CDD" id="cd00075">
    <property type="entry name" value="HATPase"/>
    <property type="match status" value="1"/>
</dbReference>
<evidence type="ECO:0000256" key="2">
    <source>
        <dbReference type="ARBA" id="ARBA00004651"/>
    </source>
</evidence>
<dbReference type="Pfam" id="PF02518">
    <property type="entry name" value="HATPase_c"/>
    <property type="match status" value="1"/>
</dbReference>
<dbReference type="InterPro" id="IPR004358">
    <property type="entry name" value="Sig_transdc_His_kin-like_C"/>
</dbReference>
<evidence type="ECO:0000313" key="15">
    <source>
        <dbReference type="EMBL" id="KZS43185.1"/>
    </source>
</evidence>
<dbReference type="CDD" id="cd00082">
    <property type="entry name" value="HisKA"/>
    <property type="match status" value="1"/>
</dbReference>
<dbReference type="GO" id="GO:0016036">
    <property type="term" value="P:cellular response to phosphate starvation"/>
    <property type="evidence" value="ECO:0007669"/>
    <property type="project" value="TreeGrafter"/>
</dbReference>
<dbReference type="GO" id="GO:0000155">
    <property type="term" value="F:phosphorelay sensor kinase activity"/>
    <property type="evidence" value="ECO:0007669"/>
    <property type="project" value="InterPro"/>
</dbReference>
<dbReference type="Pfam" id="PF00672">
    <property type="entry name" value="HAMP"/>
    <property type="match status" value="1"/>
</dbReference>